<keyword evidence="2" id="KW-1185">Reference proteome</keyword>
<proteinExistence type="predicted"/>
<protein>
    <recommendedName>
        <fullName evidence="3">Transcriptional regulator, AbiEi antitoxin, Type IV TA system</fullName>
    </recommendedName>
</protein>
<accession>A0ABP6LR83</accession>
<reference evidence="2" key="1">
    <citation type="journal article" date="2019" name="Int. J. Syst. Evol. Microbiol.">
        <title>The Global Catalogue of Microorganisms (GCM) 10K type strain sequencing project: providing services to taxonomists for standard genome sequencing and annotation.</title>
        <authorList>
            <consortium name="The Broad Institute Genomics Platform"/>
            <consortium name="The Broad Institute Genome Sequencing Center for Infectious Disease"/>
            <person name="Wu L."/>
            <person name="Ma J."/>
        </authorList>
    </citation>
    <scope>NUCLEOTIDE SEQUENCE [LARGE SCALE GENOMIC DNA]</scope>
    <source>
        <strain evidence="2">JCM 14309</strain>
    </source>
</reference>
<dbReference type="Proteomes" id="UP001500236">
    <property type="component" value="Unassembled WGS sequence"/>
</dbReference>
<gene>
    <name evidence="1" type="ORF">GCM10010529_00660</name>
</gene>
<name>A0ABP6LR83_9MICC</name>
<evidence type="ECO:0008006" key="3">
    <source>
        <dbReference type="Google" id="ProtNLM"/>
    </source>
</evidence>
<evidence type="ECO:0000313" key="2">
    <source>
        <dbReference type="Proteomes" id="UP001500236"/>
    </source>
</evidence>
<dbReference type="EMBL" id="BAAAVT010000001">
    <property type="protein sequence ID" value="GAA3050449.1"/>
    <property type="molecule type" value="Genomic_DNA"/>
</dbReference>
<evidence type="ECO:0000313" key="1">
    <source>
        <dbReference type="EMBL" id="GAA3050449.1"/>
    </source>
</evidence>
<comment type="caution">
    <text evidence="1">The sequence shown here is derived from an EMBL/GenBank/DDBJ whole genome shotgun (WGS) entry which is preliminary data.</text>
</comment>
<sequence>MDFMTTAPADAMQLIRSRLQVDGTHSTSTLSQAVRRGEMLRLRRSVYVPASSWLQAYPWDRHLMTAAAHALWRPASVFCRETALALHGLPLLRTPRDVHIRTLRRQQVGRRSPAPLTGAASDAVVRQMLSRERGPEGRRLTAHDLNGVSTRRVLTPEPSLDVEVLGGPPGLGQVLRVELLEAAVMDTLPRLRFDEAVVVLDALRAGRHRRLTELSQDSLGQWEHLLTSRMATQRWTLAWEVSDPAAESPGESLSRARMVEAGLLLPELQKEFDLPDGGRARVDFWWPSLGLVGEFDGKVKYTRARDLTGRDVAEVVFEEKIREDQLRSMGLGVVRWCWPEAWRQHVLGRILRTAGVPPL</sequence>
<organism evidence="1 2">
    <name type="scientific">Nesterenkonia aethiopica</name>
    <dbReference type="NCBI Taxonomy" id="269144"/>
    <lineage>
        <taxon>Bacteria</taxon>
        <taxon>Bacillati</taxon>
        <taxon>Actinomycetota</taxon>
        <taxon>Actinomycetes</taxon>
        <taxon>Micrococcales</taxon>
        <taxon>Micrococcaceae</taxon>
        <taxon>Nesterenkonia</taxon>
    </lineage>
</organism>